<evidence type="ECO:0000256" key="1">
    <source>
        <dbReference type="ARBA" id="ARBA00008918"/>
    </source>
</evidence>
<evidence type="ECO:0000259" key="2">
    <source>
        <dbReference type="Pfam" id="PF03364"/>
    </source>
</evidence>
<feature type="domain" description="Coenzyme Q-binding protein COQ10 START" evidence="2">
    <location>
        <begin position="12"/>
        <end position="137"/>
    </location>
</feature>
<sequence>MKKVNKSVLIWYSPEEMFALVTDVAKYPEFLPWCDHAAVLDQDEQGMTAEVGIALGGLRKTFVTRNTQEAGRRVQMRLVKGPFSQLDGDWCFHPVGDGSQRACKVELTLNYGFDSMALAALVGPVFDRIASTMVDAFIQRAEQVYG</sequence>
<keyword evidence="4" id="KW-1185">Reference proteome</keyword>
<dbReference type="AlphaFoldDB" id="A0A1G7A505"/>
<proteinExistence type="inferred from homology"/>
<dbReference type="Proteomes" id="UP000198781">
    <property type="component" value="Unassembled WGS sequence"/>
</dbReference>
<dbReference type="PANTHER" id="PTHR12901">
    <property type="entry name" value="SPERM PROTEIN HOMOLOG"/>
    <property type="match status" value="1"/>
</dbReference>
<dbReference type="Gene3D" id="3.30.530.20">
    <property type="match status" value="1"/>
</dbReference>
<dbReference type="STRING" id="187868.SAMN05192589_11245"/>
<evidence type="ECO:0000313" key="4">
    <source>
        <dbReference type="Proteomes" id="UP000198781"/>
    </source>
</evidence>
<dbReference type="InterPro" id="IPR044996">
    <property type="entry name" value="COQ10-like"/>
</dbReference>
<dbReference type="InterPro" id="IPR023393">
    <property type="entry name" value="START-like_dom_sf"/>
</dbReference>
<dbReference type="OrthoDB" id="9804759at2"/>
<dbReference type="SUPFAM" id="SSF55961">
    <property type="entry name" value="Bet v1-like"/>
    <property type="match status" value="1"/>
</dbReference>
<dbReference type="EMBL" id="FMZC01000012">
    <property type="protein sequence ID" value="SDE09135.1"/>
    <property type="molecule type" value="Genomic_DNA"/>
</dbReference>
<accession>A0A1G7A505</accession>
<dbReference type="GO" id="GO:0048039">
    <property type="term" value="F:ubiquinone binding"/>
    <property type="evidence" value="ECO:0007669"/>
    <property type="project" value="InterPro"/>
</dbReference>
<dbReference type="RefSeq" id="WP_092744987.1">
    <property type="nucleotide sequence ID" value="NZ_FMZC01000012.1"/>
</dbReference>
<dbReference type="InterPro" id="IPR005031">
    <property type="entry name" value="COQ10_START"/>
</dbReference>
<dbReference type="CDD" id="cd07813">
    <property type="entry name" value="COQ10p_like"/>
    <property type="match status" value="1"/>
</dbReference>
<evidence type="ECO:0000313" key="3">
    <source>
        <dbReference type="EMBL" id="SDE09135.1"/>
    </source>
</evidence>
<dbReference type="Pfam" id="PF03364">
    <property type="entry name" value="Polyketide_cyc"/>
    <property type="match status" value="1"/>
</dbReference>
<gene>
    <name evidence="3" type="ORF">SAMN05192589_11245</name>
</gene>
<reference evidence="3 4" key="1">
    <citation type="submission" date="2016-10" db="EMBL/GenBank/DDBJ databases">
        <authorList>
            <person name="de Groot N.N."/>
        </authorList>
    </citation>
    <scope>NUCLEOTIDE SEQUENCE [LARGE SCALE GENOMIC DNA]</scope>
    <source>
        <strain evidence="3 4">DSM 16619</strain>
    </source>
</reference>
<comment type="similarity">
    <text evidence="1">Belongs to the ribosome association toxin RatA family.</text>
</comment>
<protein>
    <submittedName>
        <fullName evidence="3">Ribosome association toxin PasT (RatA) of the RatAB toxin-antitoxin module</fullName>
    </submittedName>
</protein>
<name>A0A1G7A505_9BURK</name>
<dbReference type="GO" id="GO:0045333">
    <property type="term" value="P:cellular respiration"/>
    <property type="evidence" value="ECO:0007669"/>
    <property type="project" value="InterPro"/>
</dbReference>
<dbReference type="PANTHER" id="PTHR12901:SF10">
    <property type="entry name" value="COENZYME Q-BINDING PROTEIN COQ10, MITOCHONDRIAL"/>
    <property type="match status" value="1"/>
</dbReference>
<organism evidence="3 4">
    <name type="scientific">Paracidovorax valerianellae</name>
    <dbReference type="NCBI Taxonomy" id="187868"/>
    <lineage>
        <taxon>Bacteria</taxon>
        <taxon>Pseudomonadati</taxon>
        <taxon>Pseudomonadota</taxon>
        <taxon>Betaproteobacteria</taxon>
        <taxon>Burkholderiales</taxon>
        <taxon>Comamonadaceae</taxon>
        <taxon>Paracidovorax</taxon>
    </lineage>
</organism>